<feature type="transmembrane region" description="Helical" evidence="1">
    <location>
        <begin position="47"/>
        <end position="69"/>
    </location>
</feature>
<evidence type="ECO:0000313" key="2">
    <source>
        <dbReference type="EMBL" id="MFK2877266.1"/>
    </source>
</evidence>
<name>A0ABW8J4Q8_9GAMM</name>
<feature type="transmembrane region" description="Helical" evidence="1">
    <location>
        <begin position="20"/>
        <end position="41"/>
    </location>
</feature>
<organism evidence="2 3">
    <name type="scientific">Rhodanobacter hydrolyticus</name>
    <dbReference type="NCBI Taxonomy" id="2250595"/>
    <lineage>
        <taxon>Bacteria</taxon>
        <taxon>Pseudomonadati</taxon>
        <taxon>Pseudomonadota</taxon>
        <taxon>Gammaproteobacteria</taxon>
        <taxon>Lysobacterales</taxon>
        <taxon>Rhodanobacteraceae</taxon>
        <taxon>Rhodanobacter</taxon>
    </lineage>
</organism>
<protein>
    <recommendedName>
        <fullName evidence="4">DUF2157 domain-containing protein</fullName>
    </recommendedName>
</protein>
<feature type="transmembrane region" description="Helical" evidence="1">
    <location>
        <begin position="117"/>
        <end position="135"/>
    </location>
</feature>
<dbReference type="RefSeq" id="WP_404613419.1">
    <property type="nucleotide sequence ID" value="NZ_JADIKK010000008.1"/>
</dbReference>
<evidence type="ECO:0008006" key="4">
    <source>
        <dbReference type="Google" id="ProtNLM"/>
    </source>
</evidence>
<keyword evidence="1" id="KW-0472">Membrane</keyword>
<gene>
    <name evidence="2" type="ORF">ISP25_09330</name>
</gene>
<accession>A0ABW8J4Q8</accession>
<reference evidence="2 3" key="1">
    <citation type="submission" date="2020-10" db="EMBL/GenBank/DDBJ databases">
        <title>Phylogeny of dyella-like bacteria.</title>
        <authorList>
            <person name="Fu J."/>
        </authorList>
    </citation>
    <scope>NUCLEOTIDE SEQUENCE [LARGE SCALE GENOMIC DNA]</scope>
    <source>
        <strain evidence="2 3">KACC 19113</strain>
    </source>
</reference>
<keyword evidence="1" id="KW-0812">Transmembrane</keyword>
<comment type="caution">
    <text evidence="2">The sequence shown here is derived from an EMBL/GenBank/DDBJ whole genome shotgun (WGS) entry which is preliminary data.</text>
</comment>
<feature type="transmembrane region" description="Helical" evidence="1">
    <location>
        <begin position="90"/>
        <end position="111"/>
    </location>
</feature>
<feature type="transmembrane region" description="Helical" evidence="1">
    <location>
        <begin position="142"/>
        <end position="161"/>
    </location>
</feature>
<dbReference type="Proteomes" id="UP001620339">
    <property type="component" value="Unassembled WGS sequence"/>
</dbReference>
<evidence type="ECO:0000313" key="3">
    <source>
        <dbReference type="Proteomes" id="UP001620339"/>
    </source>
</evidence>
<evidence type="ECO:0000256" key="1">
    <source>
        <dbReference type="SAM" id="Phobius"/>
    </source>
</evidence>
<keyword evidence="3" id="KW-1185">Reference proteome</keyword>
<feature type="transmembrane region" description="Helical" evidence="1">
    <location>
        <begin position="167"/>
        <end position="187"/>
    </location>
</feature>
<sequence length="192" mass="19952">MSLLLGKVDETNVARTRGILSGATVLGAGGAAWCFAALLNWNARSAWAIPGAMVATIALLGLCAARLLATRRTRSADDPAASAAGKRAGIWFGIIFGAEAALIAISSVLLARGGLGLWIPATAALIVGIHFLPLARVFAAPIYYGTGIFSVLGVLACLLIPDMALRLLCVGLVMAAVLWVTSWLLLWRTRLG</sequence>
<dbReference type="EMBL" id="JADIKK010000008">
    <property type="protein sequence ID" value="MFK2877266.1"/>
    <property type="molecule type" value="Genomic_DNA"/>
</dbReference>
<proteinExistence type="predicted"/>
<keyword evidence="1" id="KW-1133">Transmembrane helix</keyword>